<reference evidence="4 5" key="1">
    <citation type="submission" date="2020-04" db="EMBL/GenBank/DDBJ databases">
        <authorList>
            <consortium name="Desulfovibrio sp. FSS-1 genome sequencing consortium"/>
            <person name="Shimoshige H."/>
            <person name="Kobayashi H."/>
            <person name="Maekawa T."/>
        </authorList>
    </citation>
    <scope>NUCLEOTIDE SEQUENCE [LARGE SCALE GENOMIC DNA]</scope>
    <source>
        <strain evidence="4 5">SIID29052-01</strain>
    </source>
</reference>
<dbReference type="PANTHER" id="PTHR11092:SF0">
    <property type="entry name" value="EPIMERASE FAMILY PROTEIN SDR39U1"/>
    <property type="match status" value="1"/>
</dbReference>
<dbReference type="InterPro" id="IPR010099">
    <property type="entry name" value="SDR39U1"/>
</dbReference>
<dbReference type="Gene3D" id="3.40.50.720">
    <property type="entry name" value="NAD(P)-binding Rossmann-like Domain"/>
    <property type="match status" value="1"/>
</dbReference>
<comment type="similarity">
    <text evidence="1">Belongs to the NAD(P)-dependent epimerase/dehydratase family. SDR39U1 subfamily.</text>
</comment>
<gene>
    <name evidence="4" type="ORF">NNJEOMEG_02856</name>
</gene>
<dbReference type="PANTHER" id="PTHR11092">
    <property type="entry name" value="SUGAR NUCLEOTIDE EPIMERASE RELATED"/>
    <property type="match status" value="1"/>
</dbReference>
<reference evidence="4 5" key="2">
    <citation type="submission" date="2020-05" db="EMBL/GenBank/DDBJ databases">
        <title>Draft genome sequence of Desulfovibrio sp. strainFSS-1.</title>
        <authorList>
            <person name="Shimoshige H."/>
            <person name="Kobayashi H."/>
            <person name="Maekawa T."/>
        </authorList>
    </citation>
    <scope>NUCLEOTIDE SEQUENCE [LARGE SCALE GENOMIC DNA]</scope>
    <source>
        <strain evidence="4 5">SIID29052-01</strain>
    </source>
</reference>
<evidence type="ECO:0000313" key="5">
    <source>
        <dbReference type="Proteomes" id="UP000494245"/>
    </source>
</evidence>
<sequence>MNGNGRHVVVAGGGGFIGRALCRALLARGWRVTALTRGKPRAPGADPDGARPAFAAWDGRTADGWGHLADGAYALVNLAGESIADGRWTSRRKQAIVESRVFAGQAMVRAATQAAVRPAVLLQASAVGFYGDTGDDPVDESSPPGRGFLADVCLQWEASSRPVESLGVRRVVARTGLVLGRGGGVFEKMLPPFRYYMGGPLGHGRQAFPWIHLRDQVEAMVFLLEREDLSGPFNLCAPESAANRDFCQALGRALGRPCGLAAPAAALRLAFGEMAEELLLGGCRAFPKRLMESGYVFRHPRLAEALANLLAREAR</sequence>
<dbReference type="AlphaFoldDB" id="A0A6V8LXN0"/>
<dbReference type="InterPro" id="IPR013549">
    <property type="entry name" value="DUF1731"/>
</dbReference>
<dbReference type="InterPro" id="IPR036291">
    <property type="entry name" value="NAD(P)-bd_dom_sf"/>
</dbReference>
<keyword evidence="5" id="KW-1185">Reference proteome</keyword>
<evidence type="ECO:0000259" key="2">
    <source>
        <dbReference type="Pfam" id="PF01370"/>
    </source>
</evidence>
<evidence type="ECO:0000256" key="1">
    <source>
        <dbReference type="ARBA" id="ARBA00009353"/>
    </source>
</evidence>
<feature type="domain" description="NAD-dependent epimerase/dehydratase" evidence="2">
    <location>
        <begin position="8"/>
        <end position="234"/>
    </location>
</feature>
<organism evidence="4 5">
    <name type="scientific">Fundidesulfovibrio magnetotacticus</name>
    <dbReference type="NCBI Taxonomy" id="2730080"/>
    <lineage>
        <taxon>Bacteria</taxon>
        <taxon>Pseudomonadati</taxon>
        <taxon>Thermodesulfobacteriota</taxon>
        <taxon>Desulfovibrionia</taxon>
        <taxon>Desulfovibrionales</taxon>
        <taxon>Desulfovibrionaceae</taxon>
        <taxon>Fundidesulfovibrio</taxon>
    </lineage>
</organism>
<dbReference type="Pfam" id="PF08338">
    <property type="entry name" value="DUF1731"/>
    <property type="match status" value="1"/>
</dbReference>
<dbReference type="NCBIfam" id="TIGR01777">
    <property type="entry name" value="yfcH"/>
    <property type="match status" value="1"/>
</dbReference>
<dbReference type="Proteomes" id="UP000494245">
    <property type="component" value="Unassembled WGS sequence"/>
</dbReference>
<dbReference type="InterPro" id="IPR001509">
    <property type="entry name" value="Epimerase_deHydtase"/>
</dbReference>
<evidence type="ECO:0000313" key="4">
    <source>
        <dbReference type="EMBL" id="GFK95008.1"/>
    </source>
</evidence>
<dbReference type="SUPFAM" id="SSF51735">
    <property type="entry name" value="NAD(P)-binding Rossmann-fold domains"/>
    <property type="match status" value="1"/>
</dbReference>
<dbReference type="RefSeq" id="WP_235956974.1">
    <property type="nucleotide sequence ID" value="NZ_BLTE01000013.1"/>
</dbReference>
<feature type="domain" description="DUF1731" evidence="3">
    <location>
        <begin position="262"/>
        <end position="309"/>
    </location>
</feature>
<dbReference type="Pfam" id="PF01370">
    <property type="entry name" value="Epimerase"/>
    <property type="match status" value="1"/>
</dbReference>
<protein>
    <submittedName>
        <fullName evidence="4">Epimerase family protein</fullName>
    </submittedName>
</protein>
<proteinExistence type="inferred from homology"/>
<comment type="caution">
    <text evidence="4">The sequence shown here is derived from an EMBL/GenBank/DDBJ whole genome shotgun (WGS) entry which is preliminary data.</text>
</comment>
<name>A0A6V8LXN0_9BACT</name>
<accession>A0A6V8LXN0</accession>
<dbReference type="EMBL" id="BLTE01000013">
    <property type="protein sequence ID" value="GFK95008.1"/>
    <property type="molecule type" value="Genomic_DNA"/>
</dbReference>
<evidence type="ECO:0000259" key="3">
    <source>
        <dbReference type="Pfam" id="PF08338"/>
    </source>
</evidence>